<accession>A0A1H9MU88</accession>
<gene>
    <name evidence="2" type="ORF">SAMN04488000_107224</name>
</gene>
<evidence type="ECO:0000313" key="2">
    <source>
        <dbReference type="EMBL" id="SER27290.1"/>
    </source>
</evidence>
<dbReference type="STRING" id="65499.SAMN04488000_107224"/>
<dbReference type="EMBL" id="FOFV01000007">
    <property type="protein sequence ID" value="SER27290.1"/>
    <property type="molecule type" value="Genomic_DNA"/>
</dbReference>
<organism evidence="2 3">
    <name type="scientific">Lentzea albida</name>
    <dbReference type="NCBI Taxonomy" id="65499"/>
    <lineage>
        <taxon>Bacteria</taxon>
        <taxon>Bacillati</taxon>
        <taxon>Actinomycetota</taxon>
        <taxon>Actinomycetes</taxon>
        <taxon>Pseudonocardiales</taxon>
        <taxon>Pseudonocardiaceae</taxon>
        <taxon>Lentzea</taxon>
    </lineage>
</organism>
<dbReference type="InterPro" id="IPR036890">
    <property type="entry name" value="HATPase_C_sf"/>
</dbReference>
<dbReference type="PANTHER" id="PTHR35526">
    <property type="entry name" value="ANTI-SIGMA-F FACTOR RSBW-RELATED"/>
    <property type="match status" value="1"/>
</dbReference>
<dbReference type="InterPro" id="IPR036513">
    <property type="entry name" value="STAS_dom_sf"/>
</dbReference>
<reference evidence="3" key="1">
    <citation type="submission" date="2016-10" db="EMBL/GenBank/DDBJ databases">
        <authorList>
            <person name="Varghese N."/>
            <person name="Submissions S."/>
        </authorList>
    </citation>
    <scope>NUCLEOTIDE SEQUENCE [LARGE SCALE GENOMIC DNA]</scope>
    <source>
        <strain evidence="3">DSM 44437</strain>
    </source>
</reference>
<name>A0A1H9MU88_9PSEU</name>
<dbReference type="Gene3D" id="3.30.750.24">
    <property type="entry name" value="STAS domain"/>
    <property type="match status" value="1"/>
</dbReference>
<feature type="domain" description="STAS" evidence="1">
    <location>
        <begin position="4"/>
        <end position="115"/>
    </location>
</feature>
<sequence>MTDLGVQTTELAGVAVATPVGRLDLSSYPSLRDDLLKLAAEAPVALVVRLGPGFEVASRAMLAVFTAVWMKAAQWPGVPVVLAAETDRHRHELRRSGVSRHVVTAPDLDSAFERAAEPPLRRYRRRSLPNSLVAALLAREEVRTACEEWDLPALVDDALLVATELVENAVRHARTESVLCLELRAGGLSLAVRDGDPEPPVLTASRPGAPGHRGLELVQGRCVAWGTRPSFDGGKIVWAVLAPRPKR</sequence>
<protein>
    <recommendedName>
        <fullName evidence="1">STAS domain-containing protein</fullName>
    </recommendedName>
</protein>
<evidence type="ECO:0000259" key="1">
    <source>
        <dbReference type="PROSITE" id="PS50801"/>
    </source>
</evidence>
<dbReference type="Gene3D" id="3.30.565.10">
    <property type="entry name" value="Histidine kinase-like ATPase, C-terminal domain"/>
    <property type="match status" value="1"/>
</dbReference>
<dbReference type="RefSeq" id="WP_089918121.1">
    <property type="nucleotide sequence ID" value="NZ_FOFV01000007.1"/>
</dbReference>
<dbReference type="SUPFAM" id="SSF52091">
    <property type="entry name" value="SpoIIaa-like"/>
    <property type="match status" value="1"/>
</dbReference>
<dbReference type="PROSITE" id="PS50801">
    <property type="entry name" value="STAS"/>
    <property type="match status" value="1"/>
</dbReference>
<dbReference type="InterPro" id="IPR050267">
    <property type="entry name" value="Anti-sigma-factor_SerPK"/>
</dbReference>
<evidence type="ECO:0000313" key="3">
    <source>
        <dbReference type="Proteomes" id="UP000199503"/>
    </source>
</evidence>
<dbReference type="OrthoDB" id="4327509at2"/>
<dbReference type="InterPro" id="IPR002645">
    <property type="entry name" value="STAS_dom"/>
</dbReference>
<proteinExistence type="predicted"/>
<dbReference type="CDD" id="cd16936">
    <property type="entry name" value="HATPase_RsbW-like"/>
    <property type="match status" value="1"/>
</dbReference>
<dbReference type="PANTHER" id="PTHR35526:SF3">
    <property type="entry name" value="ANTI-SIGMA-F FACTOR RSBW"/>
    <property type="match status" value="1"/>
</dbReference>
<dbReference type="Proteomes" id="UP000199503">
    <property type="component" value="Unassembled WGS sequence"/>
</dbReference>
<dbReference type="AlphaFoldDB" id="A0A1H9MU88"/>
<keyword evidence="3" id="KW-1185">Reference proteome</keyword>